<dbReference type="Proteomes" id="UP001497457">
    <property type="component" value="Chromosome 11b"/>
</dbReference>
<dbReference type="Gene3D" id="3.80.10.10">
    <property type="entry name" value="Ribonuclease Inhibitor"/>
    <property type="match status" value="2"/>
</dbReference>
<gene>
    <name evidence="2" type="ORF">URODEC1_LOCUS7457</name>
</gene>
<dbReference type="SUPFAM" id="SSF52047">
    <property type="entry name" value="RNI-like"/>
    <property type="match status" value="1"/>
</dbReference>
<name>A0ABC8VWG6_9POAL</name>
<protein>
    <recommendedName>
        <fullName evidence="1">Disease resistance protein At4g27190-like leucine-rich repeats domain-containing protein</fullName>
    </recommendedName>
</protein>
<reference evidence="3" key="1">
    <citation type="submission" date="2024-06" db="EMBL/GenBank/DDBJ databases">
        <authorList>
            <person name="Ryan C."/>
        </authorList>
    </citation>
    <scope>NUCLEOTIDE SEQUENCE [LARGE SCALE GENOMIC DNA]</scope>
</reference>
<dbReference type="InterPro" id="IPR032675">
    <property type="entry name" value="LRR_dom_sf"/>
</dbReference>
<dbReference type="AlphaFoldDB" id="A0ABC8VWG6"/>
<organism evidence="2 3">
    <name type="scientific">Urochloa decumbens</name>
    <dbReference type="NCBI Taxonomy" id="240449"/>
    <lineage>
        <taxon>Eukaryota</taxon>
        <taxon>Viridiplantae</taxon>
        <taxon>Streptophyta</taxon>
        <taxon>Embryophyta</taxon>
        <taxon>Tracheophyta</taxon>
        <taxon>Spermatophyta</taxon>
        <taxon>Magnoliopsida</taxon>
        <taxon>Liliopsida</taxon>
        <taxon>Poales</taxon>
        <taxon>Poaceae</taxon>
        <taxon>PACMAD clade</taxon>
        <taxon>Panicoideae</taxon>
        <taxon>Panicodae</taxon>
        <taxon>Paniceae</taxon>
        <taxon>Melinidinae</taxon>
        <taxon>Urochloa</taxon>
    </lineage>
</organism>
<feature type="domain" description="Disease resistance protein At4g27190-like leucine-rich repeats" evidence="1">
    <location>
        <begin position="960"/>
        <end position="1062"/>
    </location>
</feature>
<dbReference type="SUPFAM" id="SSF52058">
    <property type="entry name" value="L domain-like"/>
    <property type="match status" value="1"/>
</dbReference>
<evidence type="ECO:0000313" key="2">
    <source>
        <dbReference type="EMBL" id="CAL4897832.1"/>
    </source>
</evidence>
<dbReference type="PANTHER" id="PTHR33463:SF34">
    <property type="entry name" value="DISEASE RESISTANCE PROTEIN RPS2"/>
    <property type="match status" value="1"/>
</dbReference>
<dbReference type="Pfam" id="PF23247">
    <property type="entry name" value="LRR_RPS2"/>
    <property type="match status" value="1"/>
</dbReference>
<reference evidence="2 3" key="2">
    <citation type="submission" date="2024-10" db="EMBL/GenBank/DDBJ databases">
        <authorList>
            <person name="Ryan C."/>
        </authorList>
    </citation>
    <scope>NUCLEOTIDE SEQUENCE [LARGE SCALE GENOMIC DNA]</scope>
</reference>
<sequence length="1122" mass="126192">MLNFPSCTCRNKSVIIGGEIRRVAAENWLAIASKYAAFSLVKIKKKHPGSSVQAAGILNYGRNMRVDESIEIEADDIPAAARDILDFLEDTSKEKEIYFKGWDGFGASATLKTVTKMLRSAESMKNPKLKFDRVIHIDCSLWKSRRALQKAIALELKLPNPVMAIFYKKDRDDDFKGVGEAARREIDDVTKEIFMNLAGRRFVVIFHNGGHEYIDFFEFGVPIYGHLRSKVLWTFHGRFRPHVQVDDEVKETIEKRTDAFLRAVATDRSDDHESTVLSIAVQEEATEVARYLTTSKDPAMVLECILYMWAHRHVGGIDWGAHAPSYWVSDGIIRVGDEGYPEFLLKEKMWEIADDLHGNIHLDWDLDYVSRAVPKFIWLIPRERWVRILLSELVPQHTTGCQQSSHSFHSIVENKGVRPKATSFFIASSRDKPSTQQAATIIDAARLPSHMLKHFESLRVIQLSWCTFSFSAPPFLYCENLKFLGLDHCKDLGTSALSDGGEVNDQTTHDGTGIWVLHLNHTNINLLWYTGPPMKPRELYFSGVTNWIEHHLHAVQLGELGKLGVTTDPMETFPNLLQAKSLRTIFLDGCTELKEVGPDILPLSLEAFTFFVESSTANKGTPTKGEGEGGAKVHTISLRCCTQLKGLFLRGWFKKLGMLDLSGTLLKTLDLSMVEAPFLRGLCLLGCRMLCAILWPPASPRLQELQIDTTTSQLTPSMQGEGHQASWTLNISMRDARLLDSLVPIGDHFVGMGLRVDISSPGHAASCYAASSIDDGDDSVIIATSGCSISKKHMLAGRWLSQLYANKDAVSFDHQLLQLHHGGASVESGDNASATTWMWDCPRAPLYYLGARAYIRVEDTAQEELLGPGQGTELLCDHARILHVHDCVSITRIPFPAVSSWAKLFWCRVERCHRLDTVFYTPEGEGVGGGSHQAMFWYIQTLWASQLPVARHVCSWSVAVQPDGRSFEDLEYVHLDNCPRLLHVLPLSMSVNLRKLHTLEIVCCDSLVEVFPVPAKREVVNFWSLRRLHLHELPALRCLSGRRMSAPILETVKVRGCWSLSRMPAVEGGGVRERKPTVDCEKEWWDRLVWDGVQPDHDPSLYRTRHPRYGKEAGLRPGTLLR</sequence>
<proteinExistence type="predicted"/>
<accession>A0ABC8VWG6</accession>
<dbReference type="EMBL" id="OZ075121">
    <property type="protein sequence ID" value="CAL4897832.1"/>
    <property type="molecule type" value="Genomic_DNA"/>
</dbReference>
<dbReference type="InterPro" id="IPR057135">
    <property type="entry name" value="At4g27190-like_LRR"/>
</dbReference>
<dbReference type="InterPro" id="IPR050905">
    <property type="entry name" value="Plant_NBS-LRR"/>
</dbReference>
<keyword evidence="3" id="KW-1185">Reference proteome</keyword>
<dbReference type="PANTHER" id="PTHR33463">
    <property type="entry name" value="NB-ARC DOMAIN-CONTAINING PROTEIN-RELATED"/>
    <property type="match status" value="1"/>
</dbReference>
<evidence type="ECO:0000313" key="3">
    <source>
        <dbReference type="Proteomes" id="UP001497457"/>
    </source>
</evidence>
<evidence type="ECO:0000259" key="1">
    <source>
        <dbReference type="Pfam" id="PF23247"/>
    </source>
</evidence>